<sequence length="99" mass="9923">MSFVRTLPEHLTAASSTLQSLGAAMNVGSAAAAGPITGVIPAAIDEVSILTAAQFASHGQRFQELSAQASRIQAMIAANLATNGASYAETEAANAALAH</sequence>
<dbReference type="InterPro" id="IPR038332">
    <property type="entry name" value="PPE_sf"/>
</dbReference>
<protein>
    <submittedName>
        <fullName evidence="2">PE family protein</fullName>
    </submittedName>
</protein>
<gene>
    <name evidence="2" type="ORF">AO501_11610</name>
</gene>
<reference evidence="2 3" key="1">
    <citation type="submission" date="2015-10" db="EMBL/GenBank/DDBJ databases">
        <title>Mycobacterium gordonae draft genome assembly.</title>
        <authorList>
            <person name="Ustinova V."/>
            <person name="Smirnova T."/>
            <person name="Blagodatskikh K."/>
            <person name="Varlamov D."/>
            <person name="Larionova E."/>
            <person name="Chernousova L."/>
        </authorList>
    </citation>
    <scope>NUCLEOTIDE SEQUENCE [LARGE SCALE GENOMIC DNA]</scope>
    <source>
        <strain evidence="2 3">CTRI 14-8773</strain>
    </source>
</reference>
<evidence type="ECO:0000313" key="2">
    <source>
        <dbReference type="EMBL" id="KQH79438.1"/>
    </source>
</evidence>
<dbReference type="Pfam" id="PF00934">
    <property type="entry name" value="PE"/>
    <property type="match status" value="1"/>
</dbReference>
<name>A0A0Q2R5K8_MYCGO</name>
<comment type="caution">
    <text evidence="2">The sequence shown here is derived from an EMBL/GenBank/DDBJ whole genome shotgun (WGS) entry which is preliminary data.</text>
</comment>
<evidence type="ECO:0000313" key="3">
    <source>
        <dbReference type="Proteomes" id="UP000051677"/>
    </source>
</evidence>
<dbReference type="EMBL" id="LKTM01000101">
    <property type="protein sequence ID" value="KQH79438.1"/>
    <property type="molecule type" value="Genomic_DNA"/>
</dbReference>
<dbReference type="STRING" id="1778.A9W97_03950"/>
<dbReference type="RefSeq" id="WP_055577646.1">
    <property type="nucleotide sequence ID" value="NZ_LKTM01000101.1"/>
</dbReference>
<feature type="domain" description="PE" evidence="1">
    <location>
        <begin position="4"/>
        <end position="94"/>
    </location>
</feature>
<dbReference type="Gene3D" id="1.10.287.850">
    <property type="entry name" value="HP0062-like domain"/>
    <property type="match status" value="1"/>
</dbReference>
<dbReference type="Proteomes" id="UP000051677">
    <property type="component" value="Unassembled WGS sequence"/>
</dbReference>
<organism evidence="2 3">
    <name type="scientific">Mycobacterium gordonae</name>
    <dbReference type="NCBI Taxonomy" id="1778"/>
    <lineage>
        <taxon>Bacteria</taxon>
        <taxon>Bacillati</taxon>
        <taxon>Actinomycetota</taxon>
        <taxon>Actinomycetes</taxon>
        <taxon>Mycobacteriales</taxon>
        <taxon>Mycobacteriaceae</taxon>
        <taxon>Mycobacterium</taxon>
    </lineage>
</organism>
<proteinExistence type="predicted"/>
<dbReference type="AlphaFoldDB" id="A0A0Q2R5K8"/>
<evidence type="ECO:0000259" key="1">
    <source>
        <dbReference type="Pfam" id="PF00934"/>
    </source>
</evidence>
<dbReference type="SUPFAM" id="SSF140459">
    <property type="entry name" value="PE/PPE dimer-like"/>
    <property type="match status" value="1"/>
</dbReference>
<dbReference type="OrthoDB" id="4740856at2"/>
<accession>A0A0Q2R5K8</accession>
<dbReference type="InterPro" id="IPR000084">
    <property type="entry name" value="PE-PGRS_N"/>
</dbReference>